<protein>
    <recommendedName>
        <fullName evidence="3">KIF-binding protein</fullName>
    </recommendedName>
</protein>
<dbReference type="Pfam" id="PF12309">
    <property type="entry name" value="KBP_C"/>
    <property type="match status" value="1"/>
</dbReference>
<dbReference type="OrthoDB" id="409897at2759"/>
<dbReference type="GO" id="GO:0005856">
    <property type="term" value="C:cytoskeleton"/>
    <property type="evidence" value="ECO:0007669"/>
    <property type="project" value="UniProtKB-SubCell"/>
</dbReference>
<dbReference type="GO" id="GO:1990535">
    <property type="term" value="P:neuron projection maintenance"/>
    <property type="evidence" value="ECO:0007669"/>
    <property type="project" value="TreeGrafter"/>
</dbReference>
<evidence type="ECO:0000256" key="1">
    <source>
        <dbReference type="ARBA" id="ARBA00004245"/>
    </source>
</evidence>
<dbReference type="InterPro" id="IPR011990">
    <property type="entry name" value="TPR-like_helical_dom_sf"/>
</dbReference>
<keyword evidence="5" id="KW-0206">Cytoskeleton</keyword>
<reference evidence="6 7" key="1">
    <citation type="submission" date="2015-07" db="EMBL/GenBank/DDBJ databases">
        <title>The genome of Habropoda laboriosa.</title>
        <authorList>
            <person name="Pan H."/>
            <person name="Kapheim K."/>
        </authorList>
    </citation>
    <scope>NUCLEOTIDE SEQUENCE [LARGE SCALE GENOMIC DNA]</scope>
    <source>
        <strain evidence="6">0110345459</strain>
    </source>
</reference>
<keyword evidence="4" id="KW-0963">Cytoplasm</keyword>
<dbReference type="GO" id="GO:0021952">
    <property type="term" value="P:central nervous system projection neuron axonogenesis"/>
    <property type="evidence" value="ECO:0007669"/>
    <property type="project" value="TreeGrafter"/>
</dbReference>
<evidence type="ECO:0000313" key="7">
    <source>
        <dbReference type="Proteomes" id="UP000053825"/>
    </source>
</evidence>
<evidence type="ECO:0000313" key="6">
    <source>
        <dbReference type="EMBL" id="KOC65351.1"/>
    </source>
</evidence>
<dbReference type="InterPro" id="IPR022083">
    <property type="entry name" value="KBP"/>
</dbReference>
<gene>
    <name evidence="6" type="ORF">WH47_09930</name>
</gene>
<evidence type="ECO:0000256" key="2">
    <source>
        <dbReference type="ARBA" id="ARBA00010305"/>
    </source>
</evidence>
<proteinExistence type="inferred from homology"/>
<sequence length="603" mass="70523">MESNCAPNEDAIATIVTNIQVEYEVLRKLMENTAFTEDKRYRIKSMLISCMQLKEMQLTDTLATTSEEENWSCIIGLAVVHMNLGIVYSKTDKIKLGEEHLMKCVNLLKDKELEPSAVLLVLGALNQLGPIWFQWNEPTKARDFLVQAEKIYNEFTSIPGRVPFNMPHNFGIEGVNIKEHPREKLEKLNTFTLYYLAQVYKSLQDLGKSVMYCHMTLRSQLGHNYIMQDLNHIDWALNAANLSKYFTDNDGFSQARHHLAAASYILQRYEDILKRRTENNEESEELAADWENFKHKSADIARCWAKYGIQLLYLSKQRFLQDDESEQENDESDDDSPKSEILNNLKFNILKEKIEPIENQITDKYLLDFDDAKLVFLNLQKWLGEAKLYYTLENHASMYISIVQDISKGYKYLLFFEKHGDRQAKMHKRRIDMLENVIKEVNPQYYKAACRQIWIELAEAYSDILYIKLDRLLTDDIVPRQQLVPKINRLTKNSIKNYQAFLDSLKTRNSDSVIEQIPDEMLQTALSSYSHIGRLYNKLITFDKAVQQDNIQNSINAFKFVVDYCEKYPEAAEIMKVELKICKEFVNLLPMKGNWLQNEMKKE</sequence>
<dbReference type="STRING" id="597456.A0A0L7R3M2"/>
<dbReference type="EMBL" id="KQ414663">
    <property type="protein sequence ID" value="KOC65351.1"/>
    <property type="molecule type" value="Genomic_DNA"/>
</dbReference>
<comment type="similarity">
    <text evidence="2">Belongs to the KIF-binding protein family.</text>
</comment>
<name>A0A0L7R3M2_9HYME</name>
<evidence type="ECO:0000256" key="4">
    <source>
        <dbReference type="ARBA" id="ARBA00022490"/>
    </source>
</evidence>
<comment type="subcellular location">
    <subcellularLocation>
        <location evidence="1">Cytoplasm</location>
        <location evidence="1">Cytoskeleton</location>
    </subcellularLocation>
</comment>
<organism evidence="6 7">
    <name type="scientific">Habropoda laboriosa</name>
    <dbReference type="NCBI Taxonomy" id="597456"/>
    <lineage>
        <taxon>Eukaryota</taxon>
        <taxon>Metazoa</taxon>
        <taxon>Ecdysozoa</taxon>
        <taxon>Arthropoda</taxon>
        <taxon>Hexapoda</taxon>
        <taxon>Insecta</taxon>
        <taxon>Pterygota</taxon>
        <taxon>Neoptera</taxon>
        <taxon>Endopterygota</taxon>
        <taxon>Hymenoptera</taxon>
        <taxon>Apocrita</taxon>
        <taxon>Aculeata</taxon>
        <taxon>Apoidea</taxon>
        <taxon>Anthophila</taxon>
        <taxon>Apidae</taxon>
        <taxon>Habropoda</taxon>
    </lineage>
</organism>
<evidence type="ECO:0000256" key="3">
    <source>
        <dbReference type="ARBA" id="ARBA00016840"/>
    </source>
</evidence>
<dbReference type="Gene3D" id="1.25.40.10">
    <property type="entry name" value="Tetratricopeptide repeat domain"/>
    <property type="match status" value="1"/>
</dbReference>
<keyword evidence="7" id="KW-1185">Reference proteome</keyword>
<dbReference type="Proteomes" id="UP000053825">
    <property type="component" value="Unassembled WGS sequence"/>
</dbReference>
<dbReference type="AlphaFoldDB" id="A0A0L7R3M2"/>
<accession>A0A0L7R3M2</accession>
<dbReference type="PANTHER" id="PTHR46321:SF1">
    <property type="entry name" value="KIF-BINDING PROTEIN"/>
    <property type="match status" value="1"/>
</dbReference>
<dbReference type="PANTHER" id="PTHR46321">
    <property type="entry name" value="KIF1-BINDING PROTEIN"/>
    <property type="match status" value="1"/>
</dbReference>
<dbReference type="SUPFAM" id="SSF48452">
    <property type="entry name" value="TPR-like"/>
    <property type="match status" value="1"/>
</dbReference>
<dbReference type="GO" id="GO:0000226">
    <property type="term" value="P:microtubule cytoskeleton organization"/>
    <property type="evidence" value="ECO:0007669"/>
    <property type="project" value="TreeGrafter"/>
</dbReference>
<evidence type="ECO:0000256" key="5">
    <source>
        <dbReference type="ARBA" id="ARBA00023212"/>
    </source>
</evidence>